<keyword evidence="4" id="KW-1185">Reference proteome</keyword>
<dbReference type="InterPro" id="IPR021242">
    <property type="entry name" value="DUF2799"/>
</dbReference>
<protein>
    <submittedName>
        <fullName evidence="3">Uncharacterized protein DUF2799</fullName>
    </submittedName>
</protein>
<name>A0A286I665_9HYPH</name>
<organism evidence="3 4">
    <name type="scientific">Hoeflea halophila</name>
    <dbReference type="NCBI Taxonomy" id="714899"/>
    <lineage>
        <taxon>Bacteria</taxon>
        <taxon>Pseudomonadati</taxon>
        <taxon>Pseudomonadota</taxon>
        <taxon>Alphaproteobacteria</taxon>
        <taxon>Hyphomicrobiales</taxon>
        <taxon>Rhizobiaceae</taxon>
        <taxon>Hoeflea</taxon>
    </lineage>
</organism>
<evidence type="ECO:0000256" key="1">
    <source>
        <dbReference type="SAM" id="Coils"/>
    </source>
</evidence>
<accession>A0A286I665</accession>
<keyword evidence="1" id="KW-0175">Coiled coil</keyword>
<feature type="chain" id="PRO_5012538432" evidence="2">
    <location>
        <begin position="23"/>
        <end position="199"/>
    </location>
</feature>
<dbReference type="Pfam" id="PF10973">
    <property type="entry name" value="DUF2799"/>
    <property type="match status" value="1"/>
</dbReference>
<dbReference type="PROSITE" id="PS51257">
    <property type="entry name" value="PROKAR_LIPOPROTEIN"/>
    <property type="match status" value="1"/>
</dbReference>
<evidence type="ECO:0000313" key="3">
    <source>
        <dbReference type="EMBL" id="SOE15588.1"/>
    </source>
</evidence>
<dbReference type="Proteomes" id="UP000219465">
    <property type="component" value="Unassembled WGS sequence"/>
</dbReference>
<dbReference type="AlphaFoldDB" id="A0A286I665"/>
<keyword evidence="2" id="KW-0732">Signal</keyword>
<feature type="coiled-coil region" evidence="1">
    <location>
        <begin position="124"/>
        <end position="186"/>
    </location>
</feature>
<evidence type="ECO:0000256" key="2">
    <source>
        <dbReference type="SAM" id="SignalP"/>
    </source>
</evidence>
<dbReference type="EMBL" id="OCPC01000001">
    <property type="protein sequence ID" value="SOE15588.1"/>
    <property type="molecule type" value="Genomic_DNA"/>
</dbReference>
<gene>
    <name evidence="3" type="ORF">SAMN05877838_1073</name>
</gene>
<dbReference type="SUPFAM" id="SSF57997">
    <property type="entry name" value="Tropomyosin"/>
    <property type="match status" value="1"/>
</dbReference>
<feature type="signal peptide" evidence="2">
    <location>
        <begin position="1"/>
        <end position="22"/>
    </location>
</feature>
<proteinExistence type="predicted"/>
<reference evidence="4" key="1">
    <citation type="submission" date="2017-08" db="EMBL/GenBank/DDBJ databases">
        <authorList>
            <person name="Varghese N."/>
            <person name="Submissions S."/>
        </authorList>
    </citation>
    <scope>NUCLEOTIDE SEQUENCE [LARGE SCALE GENOMIC DNA]</scope>
    <source>
        <strain evidence="4">KCTC 23107</strain>
    </source>
</reference>
<dbReference type="RefSeq" id="WP_179758957.1">
    <property type="nucleotide sequence ID" value="NZ_OCPC01000001.1"/>
</dbReference>
<evidence type="ECO:0000313" key="4">
    <source>
        <dbReference type="Proteomes" id="UP000219465"/>
    </source>
</evidence>
<sequence>MKLYSVLVLLACLVLASCQTMSKEECAVADWRVIGEQDGAAGYEPQSRFARHAKACAKAGVSANQTLWYQGYQQGIPRFCTPLNGLSVGSQGKSYANVCPANLEPRFREGYDLGRTHYSKKSQINSLESRIRSLEQSIREDEKLLSDGTDDRRTVERRIDNNRRDIREIEREIGRQQSDLRLIEDEMQDFRYSVSPLSQ</sequence>